<dbReference type="CDD" id="cd21106">
    <property type="entry name" value="TM6SF1-like"/>
    <property type="match status" value="1"/>
</dbReference>
<dbReference type="InterPro" id="IPR059044">
    <property type="entry name" value="TM_Tm6sf1/2"/>
</dbReference>
<feature type="transmembrane region" description="Helical" evidence="9">
    <location>
        <begin position="255"/>
        <end position="277"/>
    </location>
</feature>
<dbReference type="PANTHER" id="PTHR14568:SF13">
    <property type="entry name" value="SI:DKEY-19F23.3"/>
    <property type="match status" value="1"/>
</dbReference>
<dbReference type="Pfam" id="PF26083">
    <property type="entry name" value="TM_Tm6sf2"/>
    <property type="match status" value="1"/>
</dbReference>
<evidence type="ECO:0000256" key="5">
    <source>
        <dbReference type="ARBA" id="ARBA00023136"/>
    </source>
</evidence>
<comment type="similarity">
    <text evidence="6">Belongs to the TM6SF family.</text>
</comment>
<dbReference type="GO" id="GO:0033116">
    <property type="term" value="C:endoplasmic reticulum-Golgi intermediate compartment membrane"/>
    <property type="evidence" value="ECO:0007669"/>
    <property type="project" value="TreeGrafter"/>
</dbReference>
<feature type="transmembrane region" description="Helical" evidence="9">
    <location>
        <begin position="454"/>
        <end position="477"/>
    </location>
</feature>
<protein>
    <submittedName>
        <fullName evidence="11">Transmembrane 6 superfamily member 1</fullName>
    </submittedName>
</protein>
<dbReference type="GO" id="GO:0019216">
    <property type="term" value="P:regulation of lipid metabolic process"/>
    <property type="evidence" value="ECO:0007669"/>
    <property type="project" value="TreeGrafter"/>
</dbReference>
<feature type="transmembrane region" description="Helical" evidence="9">
    <location>
        <begin position="146"/>
        <end position="171"/>
    </location>
</feature>
<evidence type="ECO:0000259" key="10">
    <source>
        <dbReference type="PROSITE" id="PS51751"/>
    </source>
</evidence>
<dbReference type="GO" id="GO:0005789">
    <property type="term" value="C:endoplasmic reticulum membrane"/>
    <property type="evidence" value="ECO:0007669"/>
    <property type="project" value="TreeGrafter"/>
</dbReference>
<dbReference type="PROSITE" id="PS51751">
    <property type="entry name" value="EXPERA"/>
    <property type="match status" value="2"/>
</dbReference>
<dbReference type="AlphaFoldDB" id="A0A5C6MWE4"/>
<gene>
    <name evidence="11" type="ORF">D4764_07G0004360</name>
</gene>
<keyword evidence="5 7" id="KW-0472">Membrane</keyword>
<keyword evidence="3" id="KW-0677">Repeat</keyword>
<evidence type="ECO:0000313" key="12">
    <source>
        <dbReference type="Proteomes" id="UP000324091"/>
    </source>
</evidence>
<feature type="region of interest" description="Disordered" evidence="8">
    <location>
        <begin position="1"/>
        <end position="26"/>
    </location>
</feature>
<feature type="transmembrane region" description="Helical" evidence="9">
    <location>
        <begin position="183"/>
        <end position="203"/>
    </location>
</feature>
<dbReference type="Proteomes" id="UP000324091">
    <property type="component" value="Chromosome 7"/>
</dbReference>
<feature type="transmembrane region" description="Helical" evidence="9">
    <location>
        <begin position="35"/>
        <end position="54"/>
    </location>
</feature>
<evidence type="ECO:0000256" key="4">
    <source>
        <dbReference type="ARBA" id="ARBA00022989"/>
    </source>
</evidence>
<evidence type="ECO:0000256" key="3">
    <source>
        <dbReference type="ARBA" id="ARBA00022737"/>
    </source>
</evidence>
<comment type="caution">
    <text evidence="11">The sequence shown here is derived from an EMBL/GenBank/DDBJ whole genome shotgun (WGS) entry which is preliminary data.</text>
</comment>
<comment type="subcellular location">
    <subcellularLocation>
        <location evidence="1">Endomembrane system</location>
        <topology evidence="1">Multi-pass membrane protein</topology>
    </subcellularLocation>
</comment>
<feature type="compositionally biased region" description="Basic and acidic residues" evidence="8">
    <location>
        <begin position="11"/>
        <end position="24"/>
    </location>
</feature>
<keyword evidence="2 7" id="KW-0812">Transmembrane</keyword>
<feature type="transmembrane region" description="Helical" evidence="9">
    <location>
        <begin position="215"/>
        <end position="234"/>
    </location>
</feature>
<proteinExistence type="inferred from homology"/>
<feature type="transmembrane region" description="Helical" evidence="9">
    <location>
        <begin position="390"/>
        <end position="410"/>
    </location>
</feature>
<evidence type="ECO:0000256" key="2">
    <source>
        <dbReference type="ARBA" id="ARBA00022692"/>
    </source>
</evidence>
<feature type="transmembrane region" description="Helical" evidence="9">
    <location>
        <begin position="422"/>
        <end position="442"/>
    </location>
</feature>
<evidence type="ECO:0000313" key="11">
    <source>
        <dbReference type="EMBL" id="TWW57717.1"/>
    </source>
</evidence>
<dbReference type="PANTHER" id="PTHR14568">
    <property type="entry name" value="TRANSMEMBRANE SUPERFAMILY 6 MEMBER 1/2"/>
    <property type="match status" value="1"/>
</dbReference>
<dbReference type="EMBL" id="RHFK02000020">
    <property type="protein sequence ID" value="TWW57717.1"/>
    <property type="molecule type" value="Genomic_DNA"/>
</dbReference>
<evidence type="ECO:0000256" key="7">
    <source>
        <dbReference type="PROSITE-ProRule" id="PRU01087"/>
    </source>
</evidence>
<name>A0A5C6MWE4_9TELE</name>
<feature type="domain" description="EXPERA" evidence="10">
    <location>
        <begin position="260"/>
        <end position="473"/>
    </location>
</feature>
<evidence type="ECO:0000256" key="8">
    <source>
        <dbReference type="SAM" id="MobiDB-lite"/>
    </source>
</evidence>
<dbReference type="GO" id="GO:0055088">
    <property type="term" value="P:lipid homeostasis"/>
    <property type="evidence" value="ECO:0007669"/>
    <property type="project" value="TreeGrafter"/>
</dbReference>
<accession>A0A5C6MWE4</accession>
<organism evidence="11 12">
    <name type="scientific">Takifugu flavidus</name>
    <name type="common">sansaifugu</name>
    <dbReference type="NCBI Taxonomy" id="433684"/>
    <lineage>
        <taxon>Eukaryota</taxon>
        <taxon>Metazoa</taxon>
        <taxon>Chordata</taxon>
        <taxon>Craniata</taxon>
        <taxon>Vertebrata</taxon>
        <taxon>Euteleostomi</taxon>
        <taxon>Actinopterygii</taxon>
        <taxon>Neopterygii</taxon>
        <taxon>Teleostei</taxon>
        <taxon>Neoteleostei</taxon>
        <taxon>Acanthomorphata</taxon>
        <taxon>Eupercaria</taxon>
        <taxon>Tetraodontiformes</taxon>
        <taxon>Tetradontoidea</taxon>
        <taxon>Tetraodontidae</taxon>
        <taxon>Takifugu</taxon>
    </lineage>
</organism>
<evidence type="ECO:0000256" key="6">
    <source>
        <dbReference type="ARBA" id="ARBA00034760"/>
    </source>
</evidence>
<keyword evidence="4 7" id="KW-1133">Transmembrane helix</keyword>
<evidence type="ECO:0000256" key="9">
    <source>
        <dbReference type="SAM" id="Phobius"/>
    </source>
</evidence>
<sequence>MPSQVPGKKLISKENEAENQREMSRSAPSAARRPYVILAIGAGVLVVVFLFYFLITRGNPPRDVLFFDGARAAVAPVFPVYPRLQPRRFRITRTPAAEAGATPQAAIALVFAEFSFTCVIDLVSALEYDGIISGFMDFYQKTGEPYLGTAYAIMMCYWDGIAHFIMYLVMISRITDRKAYRTLGLFWAGSLCANMSVFIAGIVTGKYGTEIRPAFWLNFVFLLFPVWGAVALFTKPKDRPLIGGYNAQHIQTMKLIWRPLDMILLLLLLAAMAFTVLRGLVAMDSPLEACGVYLQHYEPYLKDPVGFPRVMLLSEDRPPQERIIRRAASSRAPMMNFQPQPFGADDPGTGAILLYLVLSVHASVDRLSKDLVVAAAQAQNHPLIGPINHVMLHLFFYGLPLLGAFVYGLLKPGCTWMPDWTVFFAGAVIQCQWAHIGGFLHPRTAAPFRIPSDVFWPVLAANLLYGVTPLLVALRVYSNHYFFLKIAPFPGQTGLPNSEEKDTKYKDK</sequence>
<reference evidence="11 12" key="1">
    <citation type="submission" date="2019-04" db="EMBL/GenBank/DDBJ databases">
        <title>Chromosome genome assembly for Takifugu flavidus.</title>
        <authorList>
            <person name="Xiao S."/>
        </authorList>
    </citation>
    <scope>NUCLEOTIDE SEQUENCE [LARGE SCALE GENOMIC DNA]</scope>
    <source>
        <strain evidence="11">HTHZ2018</strain>
        <tissue evidence="11">Muscle</tissue>
    </source>
</reference>
<dbReference type="InterPro" id="IPR047195">
    <property type="entry name" value="TM6SF1-like"/>
</dbReference>
<feature type="domain" description="EXPERA" evidence="10">
    <location>
        <begin position="104"/>
        <end position="229"/>
    </location>
</feature>
<keyword evidence="12" id="KW-1185">Reference proteome</keyword>
<evidence type="ECO:0000256" key="1">
    <source>
        <dbReference type="ARBA" id="ARBA00004127"/>
    </source>
</evidence>
<dbReference type="InterPro" id="IPR033118">
    <property type="entry name" value="EXPERA"/>
</dbReference>